<organism evidence="3">
    <name type="scientific">Hyalella azteca</name>
    <name type="common">Amphipod</name>
    <dbReference type="NCBI Taxonomy" id="294128"/>
    <lineage>
        <taxon>Eukaryota</taxon>
        <taxon>Metazoa</taxon>
        <taxon>Ecdysozoa</taxon>
        <taxon>Arthropoda</taxon>
        <taxon>Crustacea</taxon>
        <taxon>Multicrustacea</taxon>
        <taxon>Malacostraca</taxon>
        <taxon>Eumalacostraca</taxon>
        <taxon>Peracarida</taxon>
        <taxon>Amphipoda</taxon>
        <taxon>Senticaudata</taxon>
        <taxon>Talitrida</taxon>
        <taxon>Talitroidea</taxon>
        <taxon>Hyalellidae</taxon>
        <taxon>Hyalella</taxon>
    </lineage>
</organism>
<feature type="region of interest" description="Disordered" evidence="2">
    <location>
        <begin position="1"/>
        <end position="78"/>
    </location>
</feature>
<proteinExistence type="predicted"/>
<keyword evidence="1" id="KW-0344">Guanine-nucleotide releasing factor</keyword>
<dbReference type="OrthoDB" id="4066896at2759"/>
<dbReference type="Pfam" id="PF19056">
    <property type="entry name" value="WD40_2"/>
    <property type="match status" value="1"/>
</dbReference>
<sequence>EDAESPTVHHDTQKPSSVVTPAVANSRRCDSSDDDDDEDVTCAEDSGRKRRSESLPPSNNIASSASSGAAADDGDARRPTMWLGTEDGFIHVYNCSDSIRIKKNKFKFQLGSSVHSIIPLDNRVFASLASGEVVVFTRHDDSWSAKVDREVVMVSSAAAPVIKMILVAGKLWCAAANTIKILNTNTLQLEHSFTVAGGEGTKCGGVTCMVSAGQGAGTAAPTKLLVISGGDGSEDFRNANASELAGRDDSTNHLLMWHV</sequence>
<name>A0A6A0HE26_HYAAZ</name>
<reference evidence="3" key="3">
    <citation type="submission" date="2019-06" db="EMBL/GenBank/DDBJ databases">
        <authorList>
            <person name="Poynton C."/>
            <person name="Hasenbein S."/>
            <person name="Benoit J.B."/>
            <person name="Sepulveda M.S."/>
            <person name="Poelchau M.F."/>
            <person name="Murali S.C."/>
            <person name="Chen S."/>
            <person name="Glastad K.M."/>
            <person name="Werren J.H."/>
            <person name="Vineis J.H."/>
            <person name="Bowen J.L."/>
            <person name="Friedrich M."/>
            <person name="Jones J."/>
            <person name="Robertson H.M."/>
            <person name="Feyereisen R."/>
            <person name="Mechler-Hickson A."/>
            <person name="Mathers N."/>
            <person name="Lee C.E."/>
            <person name="Colbourne J.K."/>
            <person name="Biales A."/>
            <person name="Johnston J.S."/>
            <person name="Wellborn G.A."/>
            <person name="Rosendale A.J."/>
            <person name="Cridge A.G."/>
            <person name="Munoz-Torres M.C."/>
            <person name="Bain P.A."/>
            <person name="Manny A.R."/>
            <person name="Major K.M."/>
            <person name="Lambert F.N."/>
            <person name="Vulpe C.D."/>
            <person name="Tuck P."/>
            <person name="Blalock B.J."/>
            <person name="Lin Y.-Y."/>
            <person name="Smith M.E."/>
            <person name="Ochoa-Acuna H."/>
            <person name="Chen M.-J.M."/>
            <person name="Childers C.P."/>
            <person name="Qu J."/>
            <person name="Dugan S."/>
            <person name="Lee S.L."/>
            <person name="Chao H."/>
            <person name="Dinh H."/>
            <person name="Han Y."/>
            <person name="Doddapaneni H."/>
            <person name="Worley K.C."/>
            <person name="Muzny D.M."/>
            <person name="Gibbs R.A."/>
            <person name="Richards S."/>
        </authorList>
    </citation>
    <scope>NUCLEOTIDE SEQUENCE</scope>
    <source>
        <strain evidence="3">HAZT.00-mixed</strain>
        <tissue evidence="3">Whole organism</tissue>
    </source>
</reference>
<dbReference type="InterPro" id="IPR039919">
    <property type="entry name" value="ARHGEF10/ARHGEF17"/>
</dbReference>
<feature type="compositionally biased region" description="Low complexity" evidence="2">
    <location>
        <begin position="62"/>
        <end position="71"/>
    </location>
</feature>
<dbReference type="SUPFAM" id="SSF50998">
    <property type="entry name" value="Quinoprotein alcohol dehydrogenase-like"/>
    <property type="match status" value="1"/>
</dbReference>
<dbReference type="PANTHER" id="PTHR12877:SF15">
    <property type="entry name" value="RHO GUANINE NUCLEOTIDE EXCHANGE FACTOR 17"/>
    <property type="match status" value="1"/>
</dbReference>
<dbReference type="EMBL" id="JQDR03001382">
    <property type="protein sequence ID" value="KAA0203544.1"/>
    <property type="molecule type" value="Genomic_DNA"/>
</dbReference>
<dbReference type="Proteomes" id="UP000711488">
    <property type="component" value="Unassembled WGS sequence"/>
</dbReference>
<evidence type="ECO:0000313" key="3">
    <source>
        <dbReference type="EMBL" id="KAA0203544.1"/>
    </source>
</evidence>
<comment type="caution">
    <text evidence="3">The sequence shown here is derived from an EMBL/GenBank/DDBJ whole genome shotgun (WGS) entry which is preliminary data.</text>
</comment>
<dbReference type="GO" id="GO:0005085">
    <property type="term" value="F:guanyl-nucleotide exchange factor activity"/>
    <property type="evidence" value="ECO:0007669"/>
    <property type="project" value="UniProtKB-KW"/>
</dbReference>
<reference evidence="3" key="1">
    <citation type="submission" date="2014-08" db="EMBL/GenBank/DDBJ databases">
        <authorList>
            <person name="Murali S."/>
            <person name="Richards S."/>
            <person name="Bandaranaike D."/>
            <person name="Bellair M."/>
            <person name="Blankenburg K."/>
            <person name="Chao H."/>
            <person name="Dinh H."/>
            <person name="Doddapaneni H."/>
            <person name="Dugan-Rocha S."/>
            <person name="Elkadiri S."/>
            <person name="Gnanaolivu R."/>
            <person name="Hughes D."/>
            <person name="Lee S."/>
            <person name="Li M."/>
            <person name="Ming W."/>
            <person name="Munidasa M."/>
            <person name="Muniz J."/>
            <person name="Nguyen L."/>
            <person name="Osuji N."/>
            <person name="Pu L.-L."/>
            <person name="Puazo M."/>
            <person name="Skinner E."/>
            <person name="Qu C."/>
            <person name="Quiroz J."/>
            <person name="Raj R."/>
            <person name="Weissenberger G."/>
            <person name="Xin Y."/>
            <person name="Zou X."/>
            <person name="Han Y."/>
            <person name="Worley K."/>
            <person name="Muzny D."/>
            <person name="Gibbs R."/>
        </authorList>
    </citation>
    <scope>NUCLEOTIDE SEQUENCE</scope>
    <source>
        <strain evidence="3">HAZT.00-mixed</strain>
        <tissue evidence="3">Whole organism</tissue>
    </source>
</reference>
<evidence type="ECO:0000256" key="2">
    <source>
        <dbReference type="SAM" id="MobiDB-lite"/>
    </source>
</evidence>
<dbReference type="Gene3D" id="2.130.10.10">
    <property type="entry name" value="YVTN repeat-like/Quinoprotein amine dehydrogenase"/>
    <property type="match status" value="1"/>
</dbReference>
<reference evidence="3" key="2">
    <citation type="journal article" date="2018" name="Environ. Sci. Technol.">
        <title>The Toxicogenome of Hyalella azteca: A Model for Sediment Ecotoxicology and Evolutionary Toxicology.</title>
        <authorList>
            <person name="Poynton H.C."/>
            <person name="Hasenbein S."/>
            <person name="Benoit J.B."/>
            <person name="Sepulveda M.S."/>
            <person name="Poelchau M.F."/>
            <person name="Hughes D.S.T."/>
            <person name="Murali S.C."/>
            <person name="Chen S."/>
            <person name="Glastad K.M."/>
            <person name="Goodisman M.A.D."/>
            <person name="Werren J.H."/>
            <person name="Vineis J.H."/>
            <person name="Bowen J.L."/>
            <person name="Friedrich M."/>
            <person name="Jones J."/>
            <person name="Robertson H.M."/>
            <person name="Feyereisen R."/>
            <person name="Mechler-Hickson A."/>
            <person name="Mathers N."/>
            <person name="Lee C.E."/>
            <person name="Colbourne J.K."/>
            <person name="Biales A."/>
            <person name="Johnston J.S."/>
            <person name="Wellborn G.A."/>
            <person name="Rosendale A.J."/>
            <person name="Cridge A.G."/>
            <person name="Munoz-Torres M.C."/>
            <person name="Bain P.A."/>
            <person name="Manny A.R."/>
            <person name="Major K.M."/>
            <person name="Lambert F.N."/>
            <person name="Vulpe C.D."/>
            <person name="Tuck P."/>
            <person name="Blalock B.J."/>
            <person name="Lin Y.Y."/>
            <person name="Smith M.E."/>
            <person name="Ochoa-Acuna H."/>
            <person name="Chen M.M."/>
            <person name="Childers C.P."/>
            <person name="Qu J."/>
            <person name="Dugan S."/>
            <person name="Lee S.L."/>
            <person name="Chao H."/>
            <person name="Dinh H."/>
            <person name="Han Y."/>
            <person name="Doddapaneni H."/>
            <person name="Worley K.C."/>
            <person name="Muzny D.M."/>
            <person name="Gibbs R.A."/>
            <person name="Richards S."/>
        </authorList>
    </citation>
    <scope>NUCLEOTIDE SEQUENCE</scope>
    <source>
        <strain evidence="3">HAZT.00-mixed</strain>
        <tissue evidence="3">Whole organism</tissue>
    </source>
</reference>
<gene>
    <name evidence="3" type="ORF">HAZT_HAZT008850</name>
</gene>
<dbReference type="InterPro" id="IPR015943">
    <property type="entry name" value="WD40/YVTN_repeat-like_dom_sf"/>
</dbReference>
<evidence type="ECO:0000256" key="1">
    <source>
        <dbReference type="ARBA" id="ARBA00022658"/>
    </source>
</evidence>
<accession>A0A6A0HE26</accession>
<dbReference type="GO" id="GO:0030036">
    <property type="term" value="P:actin cytoskeleton organization"/>
    <property type="evidence" value="ECO:0007669"/>
    <property type="project" value="TreeGrafter"/>
</dbReference>
<feature type="non-terminal residue" evidence="3">
    <location>
        <position position="1"/>
    </location>
</feature>
<dbReference type="PANTHER" id="PTHR12877">
    <property type="entry name" value="RHO GUANINE NUCLEOTIDE EXCHANGE FACTOR"/>
    <property type="match status" value="1"/>
</dbReference>
<protein>
    <submittedName>
        <fullName evidence="3">Uncharacterized protein</fullName>
    </submittedName>
</protein>
<dbReference type="InterPro" id="IPR011047">
    <property type="entry name" value="Quinoprotein_ADH-like_sf"/>
</dbReference>
<feature type="compositionally biased region" description="Acidic residues" evidence="2">
    <location>
        <begin position="32"/>
        <end position="42"/>
    </location>
</feature>
<dbReference type="AlphaFoldDB" id="A0A6A0HE26"/>